<dbReference type="Pfam" id="PF12455">
    <property type="entry name" value="Dynactin"/>
    <property type="match status" value="1"/>
</dbReference>
<dbReference type="GO" id="GO:0030286">
    <property type="term" value="C:dynein complex"/>
    <property type="evidence" value="ECO:0007669"/>
    <property type="project" value="UniProtKB-KW"/>
</dbReference>
<evidence type="ECO:0000313" key="13">
    <source>
        <dbReference type="WBParaSite" id="TMUE_2000006737.1"/>
    </source>
</evidence>
<comment type="subcellular location">
    <subcellularLocation>
        <location evidence="1">Cytoplasm</location>
        <location evidence="1">Cytoskeleton</location>
    </subcellularLocation>
</comment>
<evidence type="ECO:0000256" key="7">
    <source>
        <dbReference type="ARBA" id="ARBA00023054"/>
    </source>
</evidence>
<dbReference type="PANTHER" id="PTHR18916">
    <property type="entry name" value="DYNACTIN 1-RELATED MICROTUBULE-BINDING"/>
    <property type="match status" value="1"/>
</dbReference>
<name>A0A5S6QIP1_TRIMR</name>
<dbReference type="Pfam" id="PF01302">
    <property type="entry name" value="CAP_GLY"/>
    <property type="match status" value="1"/>
</dbReference>
<reference evidence="13" key="1">
    <citation type="submission" date="2019-12" db="UniProtKB">
        <authorList>
            <consortium name="WormBaseParasite"/>
        </authorList>
    </citation>
    <scope>IDENTIFICATION</scope>
</reference>
<evidence type="ECO:0000313" key="12">
    <source>
        <dbReference type="Proteomes" id="UP000046395"/>
    </source>
</evidence>
<dbReference type="SMART" id="SM01052">
    <property type="entry name" value="CAP_GLY"/>
    <property type="match status" value="1"/>
</dbReference>
<feature type="coiled-coil region" evidence="9">
    <location>
        <begin position="1032"/>
        <end position="1084"/>
    </location>
</feature>
<dbReference type="GO" id="GO:0005874">
    <property type="term" value="C:microtubule"/>
    <property type="evidence" value="ECO:0007669"/>
    <property type="project" value="UniProtKB-KW"/>
</dbReference>
<dbReference type="InterPro" id="IPR036859">
    <property type="entry name" value="CAP-Gly_dom_sf"/>
</dbReference>
<accession>A0A5S6QIP1</accession>
<evidence type="ECO:0000256" key="2">
    <source>
        <dbReference type="ARBA" id="ARBA00011010"/>
    </source>
</evidence>
<dbReference type="InterPro" id="IPR022157">
    <property type="entry name" value="Dynactin"/>
</dbReference>
<organism evidence="12 13">
    <name type="scientific">Trichuris muris</name>
    <name type="common">Mouse whipworm</name>
    <dbReference type="NCBI Taxonomy" id="70415"/>
    <lineage>
        <taxon>Eukaryota</taxon>
        <taxon>Metazoa</taxon>
        <taxon>Ecdysozoa</taxon>
        <taxon>Nematoda</taxon>
        <taxon>Enoplea</taxon>
        <taxon>Dorylaimia</taxon>
        <taxon>Trichinellida</taxon>
        <taxon>Trichuridae</taxon>
        <taxon>Trichuris</taxon>
    </lineage>
</organism>
<evidence type="ECO:0000256" key="1">
    <source>
        <dbReference type="ARBA" id="ARBA00004245"/>
    </source>
</evidence>
<evidence type="ECO:0000256" key="9">
    <source>
        <dbReference type="SAM" id="Coils"/>
    </source>
</evidence>
<dbReference type="WBParaSite" id="TMUE_2000006737.1">
    <property type="protein sequence ID" value="TMUE_2000006737.1"/>
    <property type="gene ID" value="WBGene00292839"/>
</dbReference>
<evidence type="ECO:0000256" key="3">
    <source>
        <dbReference type="ARBA" id="ARBA00016574"/>
    </source>
</evidence>
<protein>
    <recommendedName>
        <fullName evidence="3">Dynactin subunit 1</fullName>
    </recommendedName>
</protein>
<evidence type="ECO:0000256" key="5">
    <source>
        <dbReference type="ARBA" id="ARBA00022701"/>
    </source>
</evidence>
<keyword evidence="5" id="KW-0493">Microtubule</keyword>
<keyword evidence="12" id="KW-1185">Reference proteome</keyword>
<evidence type="ECO:0000256" key="6">
    <source>
        <dbReference type="ARBA" id="ARBA00023017"/>
    </source>
</evidence>
<keyword evidence="7 9" id="KW-0175">Coiled coil</keyword>
<comment type="similarity">
    <text evidence="2">Belongs to the dynactin 150 kDa subunit family.</text>
</comment>
<keyword evidence="4" id="KW-0963">Cytoplasm</keyword>
<feature type="region of interest" description="Disordered" evidence="10">
    <location>
        <begin position="428"/>
        <end position="456"/>
    </location>
</feature>
<dbReference type="PROSITE" id="PS50245">
    <property type="entry name" value="CAP_GLY_2"/>
    <property type="match status" value="1"/>
</dbReference>
<keyword evidence="8" id="KW-0206">Cytoskeleton</keyword>
<proteinExistence type="inferred from homology"/>
<evidence type="ECO:0000256" key="8">
    <source>
        <dbReference type="ARBA" id="ARBA00023212"/>
    </source>
</evidence>
<feature type="domain" description="CAP-Gly" evidence="11">
    <location>
        <begin position="49"/>
        <end position="91"/>
    </location>
</feature>
<keyword evidence="6" id="KW-0243">Dynein</keyword>
<dbReference type="InterPro" id="IPR000938">
    <property type="entry name" value="CAP-Gly_domain"/>
</dbReference>
<dbReference type="Gene3D" id="2.30.30.190">
    <property type="entry name" value="CAP Gly-rich-like domain"/>
    <property type="match status" value="1"/>
</dbReference>
<evidence type="ECO:0000256" key="10">
    <source>
        <dbReference type="SAM" id="MobiDB-lite"/>
    </source>
</evidence>
<sequence length="1308" mass="146960">MKTNVNIRYIAVWADGNMLSARPVGRPVQVADQVILADKGLTGTVAYTGATKFSPGKWIGIILDEPKGKNNGTVQGREYFRCDPNHGIFVRESQVRLLDNDYEESAAPSSNLPVSGLPRPKAIARTLRKGAQTSSYAATPLEEEIIGAKIKHSTSEELLQRSSKISDGQGQRMVVSDVIPDKPDLEAVPDGAPAKKLDAKPQIAPYGLPQPTSKPVGRTSVSEKVALLEQESSRTMGLSENAPVTLPANLSEGAQVQYLLGEVKDLTEKLETLRQKRQKDKQVLIDYEKSKIQMQQLVEYRTKMMEVHSDLQKQLQQAKNEAREAIEMRETYQSEMSGIAEAMESVSLDKEMAEERAEMLCQEVEVLKERVQELEVDLELLRSEMEQSGGTQSEPTAFQVKQLEQQNERLKEALVKVRDLSAADRATNQQLTKDVSSLKSRLAEMQKKSDSQLRREQTYESQLNELKDQVDAALGAEEMVEQLTNRNLTLEERIRELEDTLEDLEQMRMMDEEMLESSKDAERELRMELDRMHGVASDLRQEVQRSKAQIAERESFIAKLKQQSLKLNEQMQDVKDQLSIAISAKRAREEADNGAGADQPSTVRSKVAEVENTLIKVDLESAQQENCYLKFFLPDDCSQAGGDCDCIWMCQIFPRLISKCRLLSEQISEKFPVVPQGLQREHVFLSHKGEQWNFVRKVAHMVNNLTDLLRQFNSIVGECSVERMSKIASLKSEVAAQERIVDHYLELVKTTMIDENTSLASLEMVITFFRRFYESQCASESVDTAVLLAGIVGRMFSVISWMKFNLVRSQFFLLPSCVDHDDFSWLQQSCEQVGNLERTFVLLKAKLPPDNMHSVDISDSALREMNGAIRVMESLASILDESCASASAKASILPDLDGFEPEVLKGFVNEAYVNVVRPESGAPADSIAVFFRHQLTSVVNFCDDFSKLVDDKVVKKQPKKSFPPIVERANARKQNAAQVQDMRKQIEEKDRLIMFVKKALKLKTDEVAEVMLRNEIAEKRLAITGKEGDELLVKAQQKVKEMQSDFKKKERLFESTIDTLHQELEALELENDDLKTRLNDLSKRQMMHGLGYSPPSSGASTSSPATSLSSEATVVLASKVEQLKELLLASREAERAAVATTLRGVMASLRPLNVPAKAAGFFSVAEDADRLPHSRHDELNSLMREASRFQSEYESFVGKFRVVDVTKSGNGRPSTARQQYYDQLCRVKNLENWRQNLAFRVRKLRSDGIRSDFTRFTLPRTTVGAQLCSITMSCDDPKLCGKRVAVNASLSDVKELIDCAMKVSIPSC</sequence>
<feature type="compositionally biased region" description="Polar residues" evidence="10">
    <location>
        <begin position="428"/>
        <end position="439"/>
    </location>
</feature>
<evidence type="ECO:0000256" key="4">
    <source>
        <dbReference type="ARBA" id="ARBA00022490"/>
    </source>
</evidence>
<dbReference type="SUPFAM" id="SSF74924">
    <property type="entry name" value="Cap-Gly domain"/>
    <property type="match status" value="1"/>
</dbReference>
<dbReference type="PROSITE" id="PS00845">
    <property type="entry name" value="CAP_GLY_1"/>
    <property type="match status" value="1"/>
</dbReference>
<dbReference type="Proteomes" id="UP000046395">
    <property type="component" value="Unassembled WGS sequence"/>
</dbReference>
<feature type="compositionally biased region" description="Basic and acidic residues" evidence="10">
    <location>
        <begin position="441"/>
        <end position="456"/>
    </location>
</feature>
<evidence type="ECO:0000259" key="11">
    <source>
        <dbReference type="PROSITE" id="PS50245"/>
    </source>
</evidence>
<dbReference type="STRING" id="70415.A0A5S6QIP1"/>